<reference evidence="1 2" key="1">
    <citation type="submission" date="2018-10" db="EMBL/GenBank/DDBJ databases">
        <title>Comparative analysis of microorganisms from saline springs in Andes Mountain Range, Colombia.</title>
        <authorList>
            <person name="Rubin E."/>
        </authorList>
    </citation>
    <scope>NUCLEOTIDE SEQUENCE [LARGE SCALE GENOMIC DNA]</scope>
    <source>
        <strain evidence="1 2">USBA 36</strain>
    </source>
</reference>
<evidence type="ECO:0000313" key="2">
    <source>
        <dbReference type="Proteomes" id="UP000277424"/>
    </source>
</evidence>
<dbReference type="RefSeq" id="WP_121219027.1">
    <property type="nucleotide sequence ID" value="NZ_RBIG01000001.1"/>
</dbReference>
<dbReference type="AlphaFoldDB" id="A0A420WSP4"/>
<dbReference type="EMBL" id="RBIG01000001">
    <property type="protein sequence ID" value="RKQ73925.1"/>
    <property type="molecule type" value="Genomic_DNA"/>
</dbReference>
<dbReference type="Proteomes" id="UP000277424">
    <property type="component" value="Unassembled WGS sequence"/>
</dbReference>
<evidence type="ECO:0000313" key="1">
    <source>
        <dbReference type="EMBL" id="RKQ73925.1"/>
    </source>
</evidence>
<protein>
    <submittedName>
        <fullName evidence="1">Uncharacterized protein</fullName>
    </submittedName>
</protein>
<dbReference type="OrthoDB" id="7361533at2"/>
<proteinExistence type="predicted"/>
<accession>A0A420WSP4</accession>
<comment type="caution">
    <text evidence="1">The sequence shown here is derived from an EMBL/GenBank/DDBJ whole genome shotgun (WGS) entry which is preliminary data.</text>
</comment>
<gene>
    <name evidence="1" type="ORF">BCL74_1718</name>
</gene>
<sequence>MTEEKPFDPLWDEDNVLICVTLPAPQGQKGCYTVMNWCRRGGDKLDVQRIADKLAPSRDEALSAARQFCQQNAIPVLYDADFHQLDFSQPEAAVATALEGLGRPA</sequence>
<organism evidence="1 2">
    <name type="scientific">Oceanibaculum indicum</name>
    <dbReference type="NCBI Taxonomy" id="526216"/>
    <lineage>
        <taxon>Bacteria</taxon>
        <taxon>Pseudomonadati</taxon>
        <taxon>Pseudomonadota</taxon>
        <taxon>Alphaproteobacteria</taxon>
        <taxon>Rhodospirillales</taxon>
        <taxon>Oceanibaculaceae</taxon>
        <taxon>Oceanibaculum</taxon>
    </lineage>
</organism>
<name>A0A420WSP4_9PROT</name>